<feature type="region of interest" description="Disordered" evidence="1">
    <location>
        <begin position="102"/>
        <end position="126"/>
    </location>
</feature>
<dbReference type="Proteomes" id="UP001596175">
    <property type="component" value="Unassembled WGS sequence"/>
</dbReference>
<feature type="compositionally biased region" description="Basic and acidic residues" evidence="1">
    <location>
        <begin position="102"/>
        <end position="114"/>
    </location>
</feature>
<evidence type="ECO:0000256" key="1">
    <source>
        <dbReference type="SAM" id="MobiDB-lite"/>
    </source>
</evidence>
<proteinExistence type="predicted"/>
<accession>A0ABV9ZLG4</accession>
<sequence length="126" mass="14230">MNVATWDELGFREPRTTRDREIGDRRVTDMGRRLPSGVQVEAPAFVYAVKIECGRCGRPVAEVTRRDGEEEGRVLALRRCEHDLEPPTSEEIERAVAKAAARRRDGSAKFDGRSARLRARSACHPR</sequence>
<keyword evidence="3" id="KW-1185">Reference proteome</keyword>
<gene>
    <name evidence="2" type="ORF">ACFPK1_18940</name>
</gene>
<dbReference type="EMBL" id="JBHSKG010000010">
    <property type="protein sequence ID" value="MFC5140324.1"/>
    <property type="molecule type" value="Genomic_DNA"/>
</dbReference>
<name>A0ABV9ZLG4_9PSEU</name>
<comment type="caution">
    <text evidence="2">The sequence shown here is derived from an EMBL/GenBank/DDBJ whole genome shotgun (WGS) entry which is preliminary data.</text>
</comment>
<protein>
    <submittedName>
        <fullName evidence="2">Uncharacterized protein</fullName>
    </submittedName>
</protein>
<feature type="compositionally biased region" description="Basic residues" evidence="1">
    <location>
        <begin position="115"/>
        <end position="126"/>
    </location>
</feature>
<evidence type="ECO:0000313" key="2">
    <source>
        <dbReference type="EMBL" id="MFC5140324.1"/>
    </source>
</evidence>
<reference evidence="3" key="1">
    <citation type="journal article" date="2019" name="Int. J. Syst. Evol. Microbiol.">
        <title>The Global Catalogue of Microorganisms (GCM) 10K type strain sequencing project: providing services to taxonomists for standard genome sequencing and annotation.</title>
        <authorList>
            <consortium name="The Broad Institute Genomics Platform"/>
            <consortium name="The Broad Institute Genome Sequencing Center for Infectious Disease"/>
            <person name="Wu L."/>
            <person name="Ma J."/>
        </authorList>
    </citation>
    <scope>NUCLEOTIDE SEQUENCE [LARGE SCALE GENOMIC DNA]</scope>
    <source>
        <strain evidence="3">XZYJ18</strain>
    </source>
</reference>
<evidence type="ECO:0000313" key="3">
    <source>
        <dbReference type="Proteomes" id="UP001596175"/>
    </source>
</evidence>
<organism evidence="2 3">
    <name type="scientific">Actinomycetospora rhizophila</name>
    <dbReference type="NCBI Taxonomy" id="1416876"/>
    <lineage>
        <taxon>Bacteria</taxon>
        <taxon>Bacillati</taxon>
        <taxon>Actinomycetota</taxon>
        <taxon>Actinomycetes</taxon>
        <taxon>Pseudonocardiales</taxon>
        <taxon>Pseudonocardiaceae</taxon>
        <taxon>Actinomycetospora</taxon>
    </lineage>
</organism>
<dbReference type="RefSeq" id="WP_378022495.1">
    <property type="nucleotide sequence ID" value="NZ_JBHSKG010000010.1"/>
</dbReference>